<gene>
    <name evidence="1" type="ORF">P167DRAFT_547644</name>
</gene>
<accession>A0A3N4KVS6</accession>
<reference evidence="1 2" key="1">
    <citation type="journal article" date="2018" name="Nat. Ecol. Evol.">
        <title>Pezizomycetes genomes reveal the molecular basis of ectomycorrhizal truffle lifestyle.</title>
        <authorList>
            <person name="Murat C."/>
            <person name="Payen T."/>
            <person name="Noel B."/>
            <person name="Kuo A."/>
            <person name="Morin E."/>
            <person name="Chen J."/>
            <person name="Kohler A."/>
            <person name="Krizsan K."/>
            <person name="Balestrini R."/>
            <person name="Da Silva C."/>
            <person name="Montanini B."/>
            <person name="Hainaut M."/>
            <person name="Levati E."/>
            <person name="Barry K.W."/>
            <person name="Belfiori B."/>
            <person name="Cichocki N."/>
            <person name="Clum A."/>
            <person name="Dockter R.B."/>
            <person name="Fauchery L."/>
            <person name="Guy J."/>
            <person name="Iotti M."/>
            <person name="Le Tacon F."/>
            <person name="Lindquist E.A."/>
            <person name="Lipzen A."/>
            <person name="Malagnac F."/>
            <person name="Mello A."/>
            <person name="Molinier V."/>
            <person name="Miyauchi S."/>
            <person name="Poulain J."/>
            <person name="Riccioni C."/>
            <person name="Rubini A."/>
            <person name="Sitrit Y."/>
            <person name="Splivallo R."/>
            <person name="Traeger S."/>
            <person name="Wang M."/>
            <person name="Zifcakova L."/>
            <person name="Wipf D."/>
            <person name="Zambonelli A."/>
            <person name="Paolocci F."/>
            <person name="Nowrousian M."/>
            <person name="Ottonello S."/>
            <person name="Baldrian P."/>
            <person name="Spatafora J.W."/>
            <person name="Henrissat B."/>
            <person name="Nagy L.G."/>
            <person name="Aury J.M."/>
            <person name="Wincker P."/>
            <person name="Grigoriev I.V."/>
            <person name="Bonfante P."/>
            <person name="Martin F.M."/>
        </authorList>
    </citation>
    <scope>NUCLEOTIDE SEQUENCE [LARGE SCALE GENOMIC DNA]</scope>
    <source>
        <strain evidence="1 2">CCBAS932</strain>
    </source>
</reference>
<dbReference type="InParanoid" id="A0A3N4KVS6"/>
<proteinExistence type="predicted"/>
<sequence length="228" mass="25453">MLLPFNPPLSSSLSSSPFPPLVWCITSRLRGYSISHLRLLRLLATGRGRQRIRDWGPTHPDTQWPLPFCWQSSRSTFRIVGAYFMQASPGLWWTYRLCGTLGCGGMCASLAAHEGISVAPRRLLIPPSKASWLDLWRALHTAISLPPPRLGCGRPFTSPSHGLWVWAVVAVSHRHLMASWSRFWNSKAMLFGACRIGGLPRVCRVGRAYLPSNRVTRAQSRPLASIDV</sequence>
<organism evidence="1 2">
    <name type="scientific">Morchella conica CCBAS932</name>
    <dbReference type="NCBI Taxonomy" id="1392247"/>
    <lineage>
        <taxon>Eukaryota</taxon>
        <taxon>Fungi</taxon>
        <taxon>Dikarya</taxon>
        <taxon>Ascomycota</taxon>
        <taxon>Pezizomycotina</taxon>
        <taxon>Pezizomycetes</taxon>
        <taxon>Pezizales</taxon>
        <taxon>Morchellaceae</taxon>
        <taxon>Morchella</taxon>
    </lineage>
</organism>
<dbReference type="Proteomes" id="UP000277580">
    <property type="component" value="Unassembled WGS sequence"/>
</dbReference>
<keyword evidence="2" id="KW-1185">Reference proteome</keyword>
<evidence type="ECO:0000313" key="1">
    <source>
        <dbReference type="EMBL" id="RPB09885.1"/>
    </source>
</evidence>
<dbReference type="EMBL" id="ML119147">
    <property type="protein sequence ID" value="RPB09885.1"/>
    <property type="molecule type" value="Genomic_DNA"/>
</dbReference>
<name>A0A3N4KVS6_9PEZI</name>
<protein>
    <submittedName>
        <fullName evidence="1">Uncharacterized protein</fullName>
    </submittedName>
</protein>
<evidence type="ECO:0000313" key="2">
    <source>
        <dbReference type="Proteomes" id="UP000277580"/>
    </source>
</evidence>
<dbReference type="AlphaFoldDB" id="A0A3N4KVS6"/>